<name>A0A821PIQ3_9NEOP</name>
<keyword evidence="8 15" id="KW-0812">Transmembrane</keyword>
<keyword evidence="9 14" id="KW-0647">Proteasome</keyword>
<dbReference type="Pfam" id="PF00227">
    <property type="entry name" value="Proteasome"/>
    <property type="match status" value="1"/>
</dbReference>
<evidence type="ECO:0000256" key="11">
    <source>
        <dbReference type="ARBA" id="ARBA00022989"/>
    </source>
</evidence>
<keyword evidence="6" id="KW-0813">Transport</keyword>
<evidence type="ECO:0000256" key="6">
    <source>
        <dbReference type="ARBA" id="ARBA00022448"/>
    </source>
</evidence>
<keyword evidence="7" id="KW-0963">Cytoplasm</keyword>
<dbReference type="FunFam" id="3.60.20.10:FF:000022">
    <property type="entry name" value="Proteasome subunit alpha type"/>
    <property type="match status" value="1"/>
</dbReference>
<keyword evidence="11 15" id="KW-1133">Transmembrane helix</keyword>
<evidence type="ECO:0000256" key="9">
    <source>
        <dbReference type="ARBA" id="ARBA00022942"/>
    </source>
</evidence>
<dbReference type="PROSITE" id="PS50939">
    <property type="entry name" value="CYTOCHROME_B561"/>
    <property type="match status" value="1"/>
</dbReference>
<dbReference type="SMART" id="SM00665">
    <property type="entry name" value="B561"/>
    <property type="match status" value="1"/>
</dbReference>
<dbReference type="CDD" id="cd03752">
    <property type="entry name" value="proteasome_alpha_type_4"/>
    <property type="match status" value="1"/>
</dbReference>
<evidence type="ECO:0000256" key="10">
    <source>
        <dbReference type="ARBA" id="ARBA00022982"/>
    </source>
</evidence>
<organism evidence="17 18">
    <name type="scientific">Pieris macdunnoughi</name>
    <dbReference type="NCBI Taxonomy" id="345717"/>
    <lineage>
        <taxon>Eukaryota</taxon>
        <taxon>Metazoa</taxon>
        <taxon>Ecdysozoa</taxon>
        <taxon>Arthropoda</taxon>
        <taxon>Hexapoda</taxon>
        <taxon>Insecta</taxon>
        <taxon>Pterygota</taxon>
        <taxon>Neoptera</taxon>
        <taxon>Endopterygota</taxon>
        <taxon>Lepidoptera</taxon>
        <taxon>Glossata</taxon>
        <taxon>Ditrysia</taxon>
        <taxon>Papilionoidea</taxon>
        <taxon>Pieridae</taxon>
        <taxon>Pierinae</taxon>
        <taxon>Pieris</taxon>
    </lineage>
</organism>
<evidence type="ECO:0000256" key="5">
    <source>
        <dbReference type="ARBA" id="ARBA00021341"/>
    </source>
</evidence>
<proteinExistence type="inferred from homology"/>
<sequence>MDRPSTSHQSIQKVEMFEVREHVPYQAEVTRAPAAYDEESGELYESSWKSAWTAICQLVNLLQHMQIAIVVFSVWRYALTSQADGSITNLQLHIVFAGTGYQLFLVESILTLHKHNTWSAQLSMDSKRIVHGCFQILGAVFVLAGTFLGLSQVNMQISSAHAICGVVALAFTMLSFVSGIIALFSSKVRLLLKSNPVKIFHVAVGMFALSMGLITMILGFNSVRFSTTQGALATALITFARRYDTRTTIFSPEGRLYQVEYAMEAISHAGTSLGILATDGILLAAERRNTNKLLDEVFFSEKIYKLNEDMVCSVAGITSDANVLTNELRLIAQRYLLQYGESIPCEQLVSWLCDVKQAYTQYGGKRPFGVSILYMGWDKHYGYQLYQSDPSGNYGGWKATCIGNNSAAAVSSLKQEYKENETTLAEAQALAVKVLSKTLDMTKLTPEKVEMATLTRKDDKTIIRILTSTEVEKLISNFEKSEAAAEAAKKQAPKS</sequence>
<evidence type="ECO:0000256" key="12">
    <source>
        <dbReference type="ARBA" id="ARBA00023136"/>
    </source>
</evidence>
<dbReference type="InterPro" id="IPR023332">
    <property type="entry name" value="Proteasome_alpha-type"/>
</dbReference>
<accession>A0A821PIQ3</accession>
<dbReference type="Gene3D" id="3.60.20.10">
    <property type="entry name" value="Glutamine Phosphoribosylpyrophosphate, subunit 1, domain 1"/>
    <property type="match status" value="1"/>
</dbReference>
<keyword evidence="12 15" id="KW-0472">Membrane</keyword>
<dbReference type="AlphaFoldDB" id="A0A821PIQ3"/>
<dbReference type="EMBL" id="CAJOBZ010000006">
    <property type="protein sequence ID" value="CAF4806974.1"/>
    <property type="molecule type" value="Genomic_DNA"/>
</dbReference>
<dbReference type="Pfam" id="PF10584">
    <property type="entry name" value="Proteasome_A_N"/>
    <property type="match status" value="1"/>
</dbReference>
<comment type="function">
    <text evidence="1">The proteasome is a multicatalytic proteinase complex which is characterized by its ability to cleave peptides with Arg, Phe, Tyr, Leu, and Glu adjacent to the leaving group at neutral or slightly basic pH. The proteasome has an ATP-dependent proteolytic activity.</text>
</comment>
<dbReference type="CDD" id="cd08554">
    <property type="entry name" value="Cyt_b561"/>
    <property type="match status" value="1"/>
</dbReference>
<evidence type="ECO:0000259" key="16">
    <source>
        <dbReference type="PROSITE" id="PS50939"/>
    </source>
</evidence>
<evidence type="ECO:0000256" key="13">
    <source>
        <dbReference type="ARBA" id="ARBA00023242"/>
    </source>
</evidence>
<evidence type="ECO:0000313" key="18">
    <source>
        <dbReference type="Proteomes" id="UP000663880"/>
    </source>
</evidence>
<dbReference type="GO" id="GO:0016020">
    <property type="term" value="C:membrane"/>
    <property type="evidence" value="ECO:0007669"/>
    <property type="project" value="UniProtKB-SubCell"/>
</dbReference>
<dbReference type="GO" id="GO:0019773">
    <property type="term" value="C:proteasome core complex, alpha-subunit complex"/>
    <property type="evidence" value="ECO:0007669"/>
    <property type="project" value="UniProtKB-UniRule"/>
</dbReference>
<dbReference type="InterPro" id="IPR000426">
    <property type="entry name" value="Proteasome_asu_N"/>
</dbReference>
<evidence type="ECO:0000256" key="2">
    <source>
        <dbReference type="ARBA" id="ARBA00004123"/>
    </source>
</evidence>
<evidence type="ECO:0000256" key="4">
    <source>
        <dbReference type="ARBA" id="ARBA00004496"/>
    </source>
</evidence>
<dbReference type="InterPro" id="IPR050115">
    <property type="entry name" value="Proteasome_alpha"/>
</dbReference>
<dbReference type="NCBIfam" id="NF003075">
    <property type="entry name" value="PRK03996.1"/>
    <property type="match status" value="1"/>
</dbReference>
<gene>
    <name evidence="17" type="ORF">PMACD_LOCUS3799</name>
</gene>
<evidence type="ECO:0000256" key="15">
    <source>
        <dbReference type="SAM" id="Phobius"/>
    </source>
</evidence>
<dbReference type="SMART" id="SM00948">
    <property type="entry name" value="Proteasome_A_N"/>
    <property type="match status" value="1"/>
</dbReference>
<dbReference type="Gene3D" id="1.20.120.1770">
    <property type="match status" value="1"/>
</dbReference>
<evidence type="ECO:0000256" key="8">
    <source>
        <dbReference type="ARBA" id="ARBA00022692"/>
    </source>
</evidence>
<dbReference type="PROSITE" id="PS51475">
    <property type="entry name" value="PROTEASOME_ALPHA_2"/>
    <property type="match status" value="1"/>
</dbReference>
<dbReference type="Pfam" id="PF03188">
    <property type="entry name" value="Cytochrom_B561"/>
    <property type="match status" value="1"/>
</dbReference>
<dbReference type="InterPro" id="IPR006593">
    <property type="entry name" value="Cyt_b561/ferric_Rdtase_TM"/>
</dbReference>
<comment type="similarity">
    <text evidence="14">Belongs to the peptidase T1A family.</text>
</comment>
<keyword evidence="18" id="KW-1185">Reference proteome</keyword>
<reference evidence="17" key="1">
    <citation type="submission" date="2021-02" db="EMBL/GenBank/DDBJ databases">
        <authorList>
            <person name="Steward A R."/>
        </authorList>
    </citation>
    <scope>NUCLEOTIDE SEQUENCE</scope>
</reference>
<dbReference type="SUPFAM" id="SSF56235">
    <property type="entry name" value="N-terminal nucleophile aminohydrolases (Ntn hydrolases)"/>
    <property type="match status" value="1"/>
</dbReference>
<dbReference type="PROSITE" id="PS00854">
    <property type="entry name" value="PROTEASOME_BETA_1"/>
    <property type="match status" value="1"/>
</dbReference>
<evidence type="ECO:0000256" key="14">
    <source>
        <dbReference type="PROSITE-ProRule" id="PRU00808"/>
    </source>
</evidence>
<dbReference type="PANTHER" id="PTHR11599">
    <property type="entry name" value="PROTEASOME SUBUNIT ALPHA/BETA"/>
    <property type="match status" value="1"/>
</dbReference>
<dbReference type="InterPro" id="IPR001353">
    <property type="entry name" value="Proteasome_sua/b"/>
</dbReference>
<evidence type="ECO:0000256" key="1">
    <source>
        <dbReference type="ARBA" id="ARBA00002000"/>
    </source>
</evidence>
<feature type="transmembrane region" description="Helical" evidence="15">
    <location>
        <begin position="133"/>
        <end position="153"/>
    </location>
</feature>
<feature type="transmembrane region" description="Helical" evidence="15">
    <location>
        <begin position="90"/>
        <end position="112"/>
    </location>
</feature>
<feature type="transmembrane region" description="Helical" evidence="15">
    <location>
        <begin position="197"/>
        <end position="220"/>
    </location>
</feature>
<dbReference type="PROSITE" id="PS00388">
    <property type="entry name" value="PROTEASOME_ALPHA_1"/>
    <property type="match status" value="1"/>
</dbReference>
<dbReference type="GO" id="GO:0005634">
    <property type="term" value="C:nucleus"/>
    <property type="evidence" value="ECO:0007669"/>
    <property type="project" value="UniProtKB-SubCell"/>
</dbReference>
<evidence type="ECO:0000313" key="17">
    <source>
        <dbReference type="EMBL" id="CAF4806974.1"/>
    </source>
</evidence>
<comment type="caution">
    <text evidence="17">The sequence shown here is derived from an EMBL/GenBank/DDBJ whole genome shotgun (WGS) entry which is preliminary data.</text>
</comment>
<comment type="subcellular location">
    <subcellularLocation>
        <location evidence="4">Cytoplasm</location>
    </subcellularLocation>
    <subcellularLocation>
        <location evidence="3">Membrane</location>
    </subcellularLocation>
    <subcellularLocation>
        <location evidence="2">Nucleus</location>
    </subcellularLocation>
</comment>
<dbReference type="OrthoDB" id="431557at2759"/>
<evidence type="ECO:0000256" key="3">
    <source>
        <dbReference type="ARBA" id="ARBA00004370"/>
    </source>
</evidence>
<dbReference type="GO" id="GO:0006511">
    <property type="term" value="P:ubiquitin-dependent protein catabolic process"/>
    <property type="evidence" value="ECO:0007669"/>
    <property type="project" value="InterPro"/>
</dbReference>
<feature type="domain" description="Cytochrome b561" evidence="16">
    <location>
        <begin position="58"/>
        <end position="259"/>
    </location>
</feature>
<dbReference type="GO" id="GO:0005737">
    <property type="term" value="C:cytoplasm"/>
    <property type="evidence" value="ECO:0007669"/>
    <property type="project" value="UniProtKB-SubCell"/>
</dbReference>
<dbReference type="InterPro" id="IPR016050">
    <property type="entry name" value="Proteasome_bsu_CS"/>
</dbReference>
<dbReference type="InterPro" id="IPR029055">
    <property type="entry name" value="Ntn_hydrolases_N"/>
</dbReference>
<evidence type="ECO:0000256" key="7">
    <source>
        <dbReference type="ARBA" id="ARBA00022490"/>
    </source>
</evidence>
<feature type="transmembrane region" description="Helical" evidence="15">
    <location>
        <begin position="159"/>
        <end position="185"/>
    </location>
</feature>
<dbReference type="Proteomes" id="UP000663880">
    <property type="component" value="Unassembled WGS sequence"/>
</dbReference>
<keyword evidence="10" id="KW-0249">Electron transport</keyword>
<protein>
    <recommendedName>
        <fullName evidence="5">Proteasome subunit alpha type-4</fullName>
    </recommendedName>
</protein>
<keyword evidence="13" id="KW-0539">Nucleus</keyword>